<name>A0A6I6D462_9GAMM</name>
<evidence type="ECO:0000313" key="2">
    <source>
        <dbReference type="EMBL" id="QGT78763.1"/>
    </source>
</evidence>
<feature type="chain" id="PRO_5026024377" description="Flagellar assembly protein T C-terminal domain-containing protein" evidence="1">
    <location>
        <begin position="29"/>
        <end position="317"/>
    </location>
</feature>
<reference evidence="2 3" key="1">
    <citation type="submission" date="2019-11" db="EMBL/GenBank/DDBJ databases">
        <authorList>
            <person name="Zhang J."/>
            <person name="Sun C."/>
        </authorList>
    </citation>
    <scope>NUCLEOTIDE SEQUENCE [LARGE SCALE GENOMIC DNA]</scope>
    <source>
        <strain evidence="3">sp2</strain>
    </source>
</reference>
<dbReference type="Gene3D" id="3.40.50.10610">
    <property type="entry name" value="ABC-type transport auxiliary lipoprotein component"/>
    <property type="match status" value="1"/>
</dbReference>
<keyword evidence="1" id="KW-0732">Signal</keyword>
<dbReference type="Proteomes" id="UP000427716">
    <property type="component" value="Chromosome"/>
</dbReference>
<evidence type="ECO:0008006" key="4">
    <source>
        <dbReference type="Google" id="ProtNLM"/>
    </source>
</evidence>
<accession>A0A6I6D462</accession>
<evidence type="ECO:0000313" key="3">
    <source>
        <dbReference type="Proteomes" id="UP000427716"/>
    </source>
</evidence>
<dbReference type="KEGG" id="ghl:GM160_07540"/>
<organism evidence="2 3">
    <name type="scientific">Guyparkeria halophila</name>
    <dbReference type="NCBI Taxonomy" id="47960"/>
    <lineage>
        <taxon>Bacteria</taxon>
        <taxon>Pseudomonadati</taxon>
        <taxon>Pseudomonadota</taxon>
        <taxon>Gammaproteobacteria</taxon>
        <taxon>Chromatiales</taxon>
        <taxon>Thioalkalibacteraceae</taxon>
        <taxon>Guyparkeria</taxon>
    </lineage>
</organism>
<sequence>MPTPTRRPRRVRAVLPGLIATVAIMASAASQAQQPTEACPASHRIVISEAHIGHEPGDVIGLPGAIAERLAARLEQGGQQVVDIVRPTRSGGLEPAMDAFSRHGAPYFLRLVARDLGTEGRPTGIVLLPDRYAPRAGELSATLDDGARGARLDDWQIDLSAADGKPFSPEVAADSARFWESDWGQSMDAAINTLAGNVLDTVGCRPLVGRVLSTEGRGGSTDLRIDLGRRDGLSAGDRLQVIEPGMPADWLGVNLLTRPDLETTAGPIREPRALGEARVSYLGERDSTLRYQGGHSVESGDLVQVTPGRDRLERVPD</sequence>
<proteinExistence type="predicted"/>
<dbReference type="EMBL" id="CP046415">
    <property type="protein sequence ID" value="QGT78763.1"/>
    <property type="molecule type" value="Genomic_DNA"/>
</dbReference>
<gene>
    <name evidence="2" type="ORF">GM160_07540</name>
</gene>
<evidence type="ECO:0000256" key="1">
    <source>
        <dbReference type="SAM" id="SignalP"/>
    </source>
</evidence>
<keyword evidence="3" id="KW-1185">Reference proteome</keyword>
<dbReference type="AlphaFoldDB" id="A0A6I6D462"/>
<protein>
    <recommendedName>
        <fullName evidence="4">Flagellar assembly protein T C-terminal domain-containing protein</fullName>
    </recommendedName>
</protein>
<dbReference type="RefSeq" id="WP_156574295.1">
    <property type="nucleotide sequence ID" value="NZ_CP046415.1"/>
</dbReference>
<feature type="signal peptide" evidence="1">
    <location>
        <begin position="1"/>
        <end position="28"/>
    </location>
</feature>